<evidence type="ECO:0000256" key="3">
    <source>
        <dbReference type="ARBA" id="ARBA00022729"/>
    </source>
</evidence>
<dbReference type="PANTHER" id="PTHR15071:SF0">
    <property type="entry name" value="MANNOSE 6-PHOSPHATE RECEPTOR-LIKE PROTEIN 1"/>
    <property type="match status" value="1"/>
</dbReference>
<dbReference type="OrthoDB" id="5954050at2759"/>
<dbReference type="InterPro" id="IPR018939">
    <property type="entry name" value="Autophagy-rel_prot_27"/>
</dbReference>
<dbReference type="Proteomes" id="UP000594262">
    <property type="component" value="Unplaced"/>
</dbReference>
<dbReference type="Pfam" id="PF09451">
    <property type="entry name" value="ATG27"/>
    <property type="match status" value="1"/>
</dbReference>
<keyword evidence="6 7" id="KW-0472">Membrane</keyword>
<keyword evidence="4" id="KW-0653">Protein transport</keyword>
<dbReference type="GO" id="GO:0015031">
    <property type="term" value="P:protein transport"/>
    <property type="evidence" value="ECO:0007669"/>
    <property type="project" value="UniProtKB-KW"/>
</dbReference>
<keyword evidence="9" id="KW-1185">Reference proteome</keyword>
<evidence type="ECO:0000256" key="4">
    <source>
        <dbReference type="ARBA" id="ARBA00022927"/>
    </source>
</evidence>
<evidence type="ECO:0008006" key="10">
    <source>
        <dbReference type="Google" id="ProtNLM"/>
    </source>
</evidence>
<evidence type="ECO:0000256" key="2">
    <source>
        <dbReference type="ARBA" id="ARBA00022692"/>
    </source>
</evidence>
<protein>
    <recommendedName>
        <fullName evidence="10">Cation-dependent mannose-6-phosphate receptor</fullName>
    </recommendedName>
</protein>
<keyword evidence="4" id="KW-0813">Transport</keyword>
<sequence>VAENTTMIYIQKAFTLLALIHNFGSLTYGAKICKPVDQCSCNLEGEGEVSLHAIDQRNSPLFPDIPQSSGSTFLISYNPCTTFTKEDNCNNVLACQYASGDPTQTFPLAKPATRVFTYDETNQQVVFTYTATSSDLAKRTFNVGLKCDKTVEKPSTSGILEAPTNTYTMTLTHKCACPGVCASDAPASDSGKNLSVGSLLCILLVVFVIIYLIGGILFLKYYKKEEGSDVIPHREFWTDFPSKVKDGFKFTVSKVRKKDEYESI</sequence>
<organism evidence="8 9">
    <name type="scientific">Clytia hemisphaerica</name>
    <dbReference type="NCBI Taxonomy" id="252671"/>
    <lineage>
        <taxon>Eukaryota</taxon>
        <taxon>Metazoa</taxon>
        <taxon>Cnidaria</taxon>
        <taxon>Hydrozoa</taxon>
        <taxon>Hydroidolina</taxon>
        <taxon>Leptothecata</taxon>
        <taxon>Obeliida</taxon>
        <taxon>Clytiidae</taxon>
        <taxon>Clytia</taxon>
    </lineage>
</organism>
<proteinExistence type="predicted"/>
<name>A0A7M5V4P4_9CNID</name>
<keyword evidence="3" id="KW-0732">Signal</keyword>
<dbReference type="Gene3D" id="2.70.130.10">
    <property type="entry name" value="Mannose-6-phosphate receptor binding domain"/>
    <property type="match status" value="1"/>
</dbReference>
<evidence type="ECO:0000256" key="5">
    <source>
        <dbReference type="ARBA" id="ARBA00022989"/>
    </source>
</evidence>
<accession>A0A7M5V4P4</accession>
<reference evidence="8" key="1">
    <citation type="submission" date="2021-01" db="UniProtKB">
        <authorList>
            <consortium name="EnsemblMetazoa"/>
        </authorList>
    </citation>
    <scope>IDENTIFICATION</scope>
</reference>
<dbReference type="GO" id="GO:0034045">
    <property type="term" value="C:phagophore assembly site membrane"/>
    <property type="evidence" value="ECO:0007669"/>
    <property type="project" value="UniProtKB-SubCell"/>
</dbReference>
<evidence type="ECO:0000256" key="6">
    <source>
        <dbReference type="ARBA" id="ARBA00023136"/>
    </source>
</evidence>
<comment type="subcellular location">
    <subcellularLocation>
        <location evidence="1">Preautophagosomal structure membrane</location>
        <topology evidence="1">Single-pass type I membrane protein</topology>
    </subcellularLocation>
</comment>
<evidence type="ECO:0000313" key="9">
    <source>
        <dbReference type="Proteomes" id="UP000594262"/>
    </source>
</evidence>
<dbReference type="GO" id="GO:0000139">
    <property type="term" value="C:Golgi membrane"/>
    <property type="evidence" value="ECO:0007669"/>
    <property type="project" value="UniProtKB-SubCell"/>
</dbReference>
<evidence type="ECO:0000256" key="7">
    <source>
        <dbReference type="SAM" id="Phobius"/>
    </source>
</evidence>
<evidence type="ECO:0000256" key="1">
    <source>
        <dbReference type="ARBA" id="ARBA00004472"/>
    </source>
</evidence>
<keyword evidence="5 7" id="KW-1133">Transmembrane helix</keyword>
<dbReference type="AlphaFoldDB" id="A0A7M5V4P4"/>
<dbReference type="GO" id="GO:0005802">
    <property type="term" value="C:trans-Golgi network"/>
    <property type="evidence" value="ECO:0007669"/>
    <property type="project" value="TreeGrafter"/>
</dbReference>
<dbReference type="EnsemblMetazoa" id="CLYHEMT011279.1">
    <property type="protein sequence ID" value="CLYHEMP011279.1"/>
    <property type="gene ID" value="CLYHEMG011279"/>
</dbReference>
<dbReference type="InterPro" id="IPR009011">
    <property type="entry name" value="Man6P_isomerase_rcpt-bd_dom_sf"/>
</dbReference>
<dbReference type="SUPFAM" id="SSF50911">
    <property type="entry name" value="Mannose 6-phosphate receptor domain"/>
    <property type="match status" value="1"/>
</dbReference>
<evidence type="ECO:0000313" key="8">
    <source>
        <dbReference type="EnsemblMetazoa" id="CLYHEMP011279.1"/>
    </source>
</evidence>
<feature type="transmembrane region" description="Helical" evidence="7">
    <location>
        <begin position="196"/>
        <end position="219"/>
    </location>
</feature>
<dbReference type="PANTHER" id="PTHR15071">
    <property type="entry name" value="MANNOSE-6-PHOSPHATE RECEPTOR FAMILY MEMBER"/>
    <property type="match status" value="1"/>
</dbReference>
<keyword evidence="2 7" id="KW-0812">Transmembrane</keyword>